<sequence length="498" mass="52460">SRADIPVDGPQSAAVNATDKVGSGDAGQHPVSGAIVPVAEALDSVAQDLKAAKNSVVDRGLAGESKGSAIESGQLQQTMDDSALAATVRAIFDKNNAAVAEIGQGDKVDKRPGPVDSQLEANVALNTIGSRPNAGVIKTTAAQDTAVQDEDQEIEDVDVLGSAAATDAEPVVGHIDVRQEQTNIQQVQGAKKKGTGIVEATDALKDGVKSDNIAEKKAENWTIVSSKNGSPNNTNVQQLEQRQRVVNRSSNKRYSGVKEQATTPKNIEFSNSFDALRNEQEHVMNMEGKSIQQVLMDEPILDDIATTMQQRDREAASKSGMPKSPGSPEQHIFSQRTDSIHDDSDNEAAQISATPPSKDEAAKMQSEQVSNSTDSGPKRRGLSPNAPAFVPSKQQQIVAALEGVSSTIQAVKEVAKSGQQRALSATVLSSMHNVDATGSSSAMAAKYNLTPTNILHALVSHDIDTLRALDNPRHGQGALVPGLDATEAFGIDVGLDFF</sequence>
<keyword evidence="3" id="KW-1185">Reference proteome</keyword>
<reference evidence="2" key="1">
    <citation type="submission" date="2016-11" db="EMBL/GenBank/DDBJ databases">
        <title>The genome of Nicotiana attenuata.</title>
        <authorList>
            <person name="Xu S."/>
            <person name="Brockmoeller T."/>
            <person name="Gaquerel E."/>
            <person name="Navarro A."/>
            <person name="Kuhl H."/>
            <person name="Gase K."/>
            <person name="Ling Z."/>
            <person name="Zhou W."/>
            <person name="Kreitzer C."/>
            <person name="Stanke M."/>
            <person name="Tang H."/>
            <person name="Lyons E."/>
            <person name="Pandey P."/>
            <person name="Pandey S.P."/>
            <person name="Timmermann B."/>
            <person name="Baldwin I.T."/>
        </authorList>
    </citation>
    <scope>NUCLEOTIDE SEQUENCE [LARGE SCALE GENOMIC DNA]</scope>
    <source>
        <strain evidence="2">UT</strain>
    </source>
</reference>
<dbReference type="AlphaFoldDB" id="A0A1J6IHA2"/>
<evidence type="ECO:0000313" key="3">
    <source>
        <dbReference type="Proteomes" id="UP000187609"/>
    </source>
</evidence>
<comment type="caution">
    <text evidence="2">The sequence shown here is derived from an EMBL/GenBank/DDBJ whole genome shotgun (WGS) entry which is preliminary data.</text>
</comment>
<evidence type="ECO:0000256" key="1">
    <source>
        <dbReference type="SAM" id="MobiDB-lite"/>
    </source>
</evidence>
<dbReference type="Gramene" id="OIT04262">
    <property type="protein sequence ID" value="OIT04262"/>
    <property type="gene ID" value="A4A49_29888"/>
</dbReference>
<accession>A0A1J6IHA2</accession>
<proteinExistence type="predicted"/>
<feature type="non-terminal residue" evidence="2">
    <location>
        <position position="1"/>
    </location>
</feature>
<name>A0A1J6IHA2_NICAT</name>
<protein>
    <submittedName>
        <fullName evidence="2">Uncharacterized protein</fullName>
    </submittedName>
</protein>
<gene>
    <name evidence="2" type="ORF">A4A49_29888</name>
</gene>
<organism evidence="2 3">
    <name type="scientific">Nicotiana attenuata</name>
    <name type="common">Coyote tobacco</name>
    <dbReference type="NCBI Taxonomy" id="49451"/>
    <lineage>
        <taxon>Eukaryota</taxon>
        <taxon>Viridiplantae</taxon>
        <taxon>Streptophyta</taxon>
        <taxon>Embryophyta</taxon>
        <taxon>Tracheophyta</taxon>
        <taxon>Spermatophyta</taxon>
        <taxon>Magnoliopsida</taxon>
        <taxon>eudicotyledons</taxon>
        <taxon>Gunneridae</taxon>
        <taxon>Pentapetalae</taxon>
        <taxon>asterids</taxon>
        <taxon>lamiids</taxon>
        <taxon>Solanales</taxon>
        <taxon>Solanaceae</taxon>
        <taxon>Nicotianoideae</taxon>
        <taxon>Nicotianeae</taxon>
        <taxon>Nicotiana</taxon>
    </lineage>
</organism>
<feature type="region of interest" description="Disordered" evidence="1">
    <location>
        <begin position="309"/>
        <end position="390"/>
    </location>
</feature>
<feature type="compositionally biased region" description="Polar residues" evidence="1">
    <location>
        <begin position="365"/>
        <end position="375"/>
    </location>
</feature>
<dbReference type="Proteomes" id="UP000187609">
    <property type="component" value="Unassembled WGS sequence"/>
</dbReference>
<feature type="compositionally biased region" description="Low complexity" evidence="1">
    <location>
        <begin position="317"/>
        <end position="328"/>
    </location>
</feature>
<feature type="region of interest" description="Disordered" evidence="1">
    <location>
        <begin position="1"/>
        <end position="29"/>
    </location>
</feature>
<feature type="non-terminal residue" evidence="2">
    <location>
        <position position="498"/>
    </location>
</feature>
<dbReference type="EMBL" id="MJEQ01037185">
    <property type="protein sequence ID" value="OIT04262.1"/>
    <property type="molecule type" value="Genomic_DNA"/>
</dbReference>
<evidence type="ECO:0000313" key="2">
    <source>
        <dbReference type="EMBL" id="OIT04262.1"/>
    </source>
</evidence>